<dbReference type="CDD" id="cd00130">
    <property type="entry name" value="PAS"/>
    <property type="match status" value="2"/>
</dbReference>
<dbReference type="PROSITE" id="PS50109">
    <property type="entry name" value="HIS_KIN"/>
    <property type="match status" value="1"/>
</dbReference>
<organism evidence="19 20">
    <name type="scientific">Amycolatopsis albispora</name>
    <dbReference type="NCBI Taxonomy" id="1804986"/>
    <lineage>
        <taxon>Bacteria</taxon>
        <taxon>Bacillati</taxon>
        <taxon>Actinomycetota</taxon>
        <taxon>Actinomycetes</taxon>
        <taxon>Pseudonocardiales</taxon>
        <taxon>Pseudonocardiaceae</taxon>
        <taxon>Amycolatopsis</taxon>
    </lineage>
</organism>
<dbReference type="PROSITE" id="PS50112">
    <property type="entry name" value="PAS"/>
    <property type="match status" value="1"/>
</dbReference>
<dbReference type="CDD" id="cd17535">
    <property type="entry name" value="REC_NarL-like"/>
    <property type="match status" value="1"/>
</dbReference>
<dbReference type="PANTHER" id="PTHR43547:SF2">
    <property type="entry name" value="HYBRID SIGNAL TRANSDUCTION HISTIDINE KINASE C"/>
    <property type="match status" value="1"/>
</dbReference>
<protein>
    <recommendedName>
        <fullName evidence="3">histidine kinase</fullName>
        <ecNumber evidence="3">2.7.13.3</ecNumber>
    </recommendedName>
</protein>
<feature type="domain" description="PAC" evidence="18">
    <location>
        <begin position="480"/>
        <end position="534"/>
    </location>
</feature>
<dbReference type="Gene3D" id="3.30.565.10">
    <property type="entry name" value="Histidine kinase-like ATPase, C-terminal domain"/>
    <property type="match status" value="1"/>
</dbReference>
<dbReference type="InterPro" id="IPR001789">
    <property type="entry name" value="Sig_transdc_resp-reg_receiver"/>
</dbReference>
<dbReference type="InterPro" id="IPR001610">
    <property type="entry name" value="PAC"/>
</dbReference>
<feature type="region of interest" description="Disordered" evidence="13">
    <location>
        <begin position="472"/>
        <end position="493"/>
    </location>
</feature>
<keyword evidence="8 14" id="KW-1133">Transmembrane helix</keyword>
<dbReference type="SUPFAM" id="SSF55785">
    <property type="entry name" value="PYP-like sensor domain (PAS domain)"/>
    <property type="match status" value="2"/>
</dbReference>
<evidence type="ECO:0000256" key="8">
    <source>
        <dbReference type="ARBA" id="ARBA00022989"/>
    </source>
</evidence>
<dbReference type="Gene3D" id="1.10.287.130">
    <property type="match status" value="1"/>
</dbReference>
<feature type="modified residue" description="4-aspartylphosphate" evidence="11">
    <location>
        <position position="677"/>
    </location>
</feature>
<keyword evidence="6 14" id="KW-0812">Transmembrane</keyword>
<dbReference type="SMART" id="SM00387">
    <property type="entry name" value="HATPase_c"/>
    <property type="match status" value="1"/>
</dbReference>
<dbReference type="SMART" id="SM00448">
    <property type="entry name" value="REC"/>
    <property type="match status" value="1"/>
</dbReference>
<feature type="transmembrane region" description="Helical" evidence="14">
    <location>
        <begin position="258"/>
        <end position="279"/>
    </location>
</feature>
<dbReference type="SUPFAM" id="SSF52172">
    <property type="entry name" value="CheY-like"/>
    <property type="match status" value="1"/>
</dbReference>
<reference evidence="19 20" key="1">
    <citation type="submission" date="2016-04" db="EMBL/GenBank/DDBJ databases">
        <title>Complete genome sequence and analysis of deep-sea sediment isolate, Amycolatopsis sp. WP1.</title>
        <authorList>
            <person name="Wang H."/>
            <person name="Chen S."/>
            <person name="Wu Q."/>
        </authorList>
    </citation>
    <scope>NUCLEOTIDE SEQUENCE [LARGE SCALE GENOMIC DNA]</scope>
    <source>
        <strain evidence="19 20">WP1</strain>
    </source>
</reference>
<evidence type="ECO:0000256" key="6">
    <source>
        <dbReference type="ARBA" id="ARBA00022692"/>
    </source>
</evidence>
<feature type="domain" description="Response regulatory" evidence="16">
    <location>
        <begin position="626"/>
        <end position="742"/>
    </location>
</feature>
<evidence type="ECO:0000256" key="12">
    <source>
        <dbReference type="SAM" id="Coils"/>
    </source>
</evidence>
<dbReference type="Pfam" id="PF13426">
    <property type="entry name" value="PAS_9"/>
    <property type="match status" value="1"/>
</dbReference>
<keyword evidence="20" id="KW-1185">Reference proteome</keyword>
<dbReference type="Gene3D" id="2.10.70.100">
    <property type="match status" value="1"/>
</dbReference>
<accession>A0A344L8S8</accession>
<comment type="subcellular location">
    <subcellularLocation>
        <location evidence="2">Cell membrane</location>
        <topology evidence="2">Multi-pass membrane protein</topology>
    </subcellularLocation>
</comment>
<dbReference type="InterPro" id="IPR035965">
    <property type="entry name" value="PAS-like_dom_sf"/>
</dbReference>
<keyword evidence="5 11" id="KW-0597">Phosphoprotein</keyword>
<name>A0A344L8S8_9PSEU</name>
<evidence type="ECO:0000256" key="14">
    <source>
        <dbReference type="SAM" id="Phobius"/>
    </source>
</evidence>
<dbReference type="InterPro" id="IPR058245">
    <property type="entry name" value="NreC/VraR/RcsB-like_REC"/>
</dbReference>
<evidence type="ECO:0000256" key="5">
    <source>
        <dbReference type="ARBA" id="ARBA00022553"/>
    </source>
</evidence>
<feature type="coiled-coil region" evidence="12">
    <location>
        <begin position="518"/>
        <end position="588"/>
    </location>
</feature>
<dbReference type="Gene3D" id="3.30.450.20">
    <property type="entry name" value="PAS domain"/>
    <property type="match status" value="2"/>
</dbReference>
<evidence type="ECO:0000256" key="4">
    <source>
        <dbReference type="ARBA" id="ARBA00022475"/>
    </source>
</evidence>
<keyword evidence="7" id="KW-0418">Kinase</keyword>
<feature type="domain" description="PAC" evidence="18">
    <location>
        <begin position="377"/>
        <end position="429"/>
    </location>
</feature>
<dbReference type="InterPro" id="IPR003661">
    <property type="entry name" value="HisK_dim/P_dom"/>
</dbReference>
<sequence length="996" mass="105156">MVLVRSGRWAAAVLALAAAYYLGARLGLEFALVRGQVAPLWPSTGLALAAMLRFGVRLWPGALLGSLAANAPLGPSPLAVLVIAAGAAAAPAVSVYLLRRAAFRTDLARLRDVVALVLLGAMAGMAVSATVGITTLTTAGALPGDQVLTAWSVWWAGDATGVLVFAPPLLVLFNARQQTTQWAKATALVTGTLALSTAVAAGQLPWLFVIFPMVIWSAWRLGLAVVSACLVIATTGTTIAAALGAGPFAGQDLLNRMVLLQSFNGALVLTGLLLAAAAAEQRTAAALSERAGAELEARVTERTAMFTEAERVGRVGSWERDLATDAVTWSDQMFRLYGLVPRSRELDYRTVLSYVHPEDRDAIIASNDRALREHLDTELAHRVVWPDGTIRWLNRRASVVVDKSGVARKIVGTAQDITAARTAAAETRLLLESGTDAIVGFDADGEVTLVNDRAADLFGELTGQRIARALPDLDTGNPVQGAELTGRRPDGTEFPAEVTLRPLPEPDGTFGGTVAVVVARDITRRKEAESARRQLQDEHRRRQQALEINDNVIQGLAAALYALESGEADRAERTLRRTLDTARETMRNLLHNSTGIAPGDLVRRQPAELAPPAPPAAEAQPAAPVTAVIADDSREVRFALRALLESLPGITVVGEVADGVEAVRVAGDRQPDAMLLDLAMPVMDGLEALPLILAASPGTKVIVVSGYGRDQVAEQALRLGATAYVEKGGSTRLLANLLADLFSEIGRARTESPPAPVADDHPGLDQQAELAVTCAHELRTPITALTSITELLLTQSDRLPSATVHKLLGTTARSLRQMDRLVQDLADAGRLLSGGLELLLEPTDLGELARTVLGELGELSGDHPIELRAEPGVVAGVDPFRIRQILVNLLGNAAKFSPAGSPIRLGIAVAGEHVEISVSDRGPGIPAEHRDRLFGKFERLGSTRSGTGLGLYLSKEIAKAHQGDLVLADGGPGGCTFVLSLPIVLGDRATARALES</sequence>
<dbReference type="InterPro" id="IPR003594">
    <property type="entry name" value="HATPase_dom"/>
</dbReference>
<dbReference type="CDD" id="cd00082">
    <property type="entry name" value="HisKA"/>
    <property type="match status" value="1"/>
</dbReference>
<evidence type="ECO:0000259" key="17">
    <source>
        <dbReference type="PROSITE" id="PS50112"/>
    </source>
</evidence>
<comment type="catalytic activity">
    <reaction evidence="1">
        <text>ATP + protein L-histidine = ADP + protein N-phospho-L-histidine.</text>
        <dbReference type="EC" id="2.7.13.3"/>
    </reaction>
</comment>
<evidence type="ECO:0000256" key="10">
    <source>
        <dbReference type="ARBA" id="ARBA00023136"/>
    </source>
</evidence>
<dbReference type="SMART" id="SM00086">
    <property type="entry name" value="PAC"/>
    <property type="match status" value="2"/>
</dbReference>
<evidence type="ECO:0000256" key="3">
    <source>
        <dbReference type="ARBA" id="ARBA00012438"/>
    </source>
</evidence>
<dbReference type="EMBL" id="CP015163">
    <property type="protein sequence ID" value="AXB44452.1"/>
    <property type="molecule type" value="Genomic_DNA"/>
</dbReference>
<dbReference type="NCBIfam" id="TIGR00229">
    <property type="entry name" value="sensory_box"/>
    <property type="match status" value="2"/>
</dbReference>
<evidence type="ECO:0000313" key="19">
    <source>
        <dbReference type="EMBL" id="AXB44452.1"/>
    </source>
</evidence>
<evidence type="ECO:0000256" key="9">
    <source>
        <dbReference type="ARBA" id="ARBA00023012"/>
    </source>
</evidence>
<evidence type="ECO:0000256" key="13">
    <source>
        <dbReference type="SAM" id="MobiDB-lite"/>
    </source>
</evidence>
<dbReference type="Pfam" id="PF05231">
    <property type="entry name" value="MASE1"/>
    <property type="match status" value="1"/>
</dbReference>
<feature type="transmembrane region" description="Helical" evidence="14">
    <location>
        <begin position="110"/>
        <end position="133"/>
    </location>
</feature>
<evidence type="ECO:0000256" key="7">
    <source>
        <dbReference type="ARBA" id="ARBA00022777"/>
    </source>
</evidence>
<dbReference type="GO" id="GO:0005886">
    <property type="term" value="C:plasma membrane"/>
    <property type="evidence" value="ECO:0007669"/>
    <property type="project" value="UniProtKB-SubCell"/>
</dbReference>
<dbReference type="PANTHER" id="PTHR43547">
    <property type="entry name" value="TWO-COMPONENT HISTIDINE KINASE"/>
    <property type="match status" value="1"/>
</dbReference>
<feature type="domain" description="PAS" evidence="17">
    <location>
        <begin position="423"/>
        <end position="459"/>
    </location>
</feature>
<keyword evidence="4" id="KW-1003">Cell membrane</keyword>
<feature type="transmembrane region" description="Helical" evidence="14">
    <location>
        <begin position="221"/>
        <end position="246"/>
    </location>
</feature>
<dbReference type="PROSITE" id="PS50113">
    <property type="entry name" value="PAC"/>
    <property type="match status" value="2"/>
</dbReference>
<keyword evidence="10 14" id="KW-0472">Membrane</keyword>
<evidence type="ECO:0000259" key="18">
    <source>
        <dbReference type="PROSITE" id="PS50113"/>
    </source>
</evidence>
<feature type="transmembrane region" description="Helical" evidence="14">
    <location>
        <begin position="79"/>
        <end position="98"/>
    </location>
</feature>
<dbReference type="PRINTS" id="PR00344">
    <property type="entry name" value="BCTRLSENSOR"/>
</dbReference>
<evidence type="ECO:0000259" key="15">
    <source>
        <dbReference type="PROSITE" id="PS50109"/>
    </source>
</evidence>
<evidence type="ECO:0000256" key="2">
    <source>
        <dbReference type="ARBA" id="ARBA00004651"/>
    </source>
</evidence>
<dbReference type="InterPro" id="IPR000014">
    <property type="entry name" value="PAS"/>
</dbReference>
<dbReference type="InterPro" id="IPR004358">
    <property type="entry name" value="Sig_transdc_His_kin-like_C"/>
</dbReference>
<feature type="transmembrane region" description="Helical" evidence="14">
    <location>
        <begin position="6"/>
        <end position="28"/>
    </location>
</feature>
<keyword evidence="9" id="KW-0902">Two-component regulatory system</keyword>
<dbReference type="Pfam" id="PF00512">
    <property type="entry name" value="HisKA"/>
    <property type="match status" value="1"/>
</dbReference>
<dbReference type="Pfam" id="PF02518">
    <property type="entry name" value="HATPase_c"/>
    <property type="match status" value="1"/>
</dbReference>
<dbReference type="EC" id="2.7.13.3" evidence="3"/>
<dbReference type="InterPro" id="IPR036890">
    <property type="entry name" value="HATPase_C_sf"/>
</dbReference>
<evidence type="ECO:0000256" key="11">
    <source>
        <dbReference type="PROSITE-ProRule" id="PRU00169"/>
    </source>
</evidence>
<dbReference type="InterPro" id="IPR000700">
    <property type="entry name" value="PAS-assoc_C"/>
</dbReference>
<proteinExistence type="predicted"/>
<dbReference type="KEGG" id="aab:A4R43_19630"/>
<dbReference type="Gene3D" id="3.40.50.2300">
    <property type="match status" value="1"/>
</dbReference>
<dbReference type="SMART" id="SM00388">
    <property type="entry name" value="HisKA"/>
    <property type="match status" value="1"/>
</dbReference>
<dbReference type="InterPro" id="IPR005467">
    <property type="entry name" value="His_kinase_dom"/>
</dbReference>
<feature type="transmembrane region" description="Helical" evidence="14">
    <location>
        <begin position="40"/>
        <end position="59"/>
    </location>
</feature>
<feature type="domain" description="Histidine kinase" evidence="15">
    <location>
        <begin position="773"/>
        <end position="985"/>
    </location>
</feature>
<dbReference type="InterPro" id="IPR013655">
    <property type="entry name" value="PAS_fold_3"/>
</dbReference>
<dbReference type="Pfam" id="PF00072">
    <property type="entry name" value="Response_reg"/>
    <property type="match status" value="1"/>
</dbReference>
<dbReference type="SUPFAM" id="SSF47384">
    <property type="entry name" value="Homodimeric domain of signal transducing histidine kinase"/>
    <property type="match status" value="1"/>
</dbReference>
<dbReference type="SUPFAM" id="SSF55874">
    <property type="entry name" value="ATPase domain of HSP90 chaperone/DNA topoisomerase II/histidine kinase"/>
    <property type="match status" value="1"/>
</dbReference>
<keyword evidence="7" id="KW-0808">Transferase</keyword>
<feature type="transmembrane region" description="Helical" evidence="14">
    <location>
        <begin position="153"/>
        <end position="173"/>
    </location>
</feature>
<dbReference type="Proteomes" id="UP000250434">
    <property type="component" value="Chromosome"/>
</dbReference>
<dbReference type="SMART" id="SM00091">
    <property type="entry name" value="PAS"/>
    <property type="match status" value="2"/>
</dbReference>
<dbReference type="GO" id="GO:0000155">
    <property type="term" value="F:phosphorelay sensor kinase activity"/>
    <property type="evidence" value="ECO:0007669"/>
    <property type="project" value="InterPro"/>
</dbReference>
<dbReference type="InterPro" id="IPR011006">
    <property type="entry name" value="CheY-like_superfamily"/>
</dbReference>
<dbReference type="InterPro" id="IPR036097">
    <property type="entry name" value="HisK_dim/P_sf"/>
</dbReference>
<dbReference type="PROSITE" id="PS50110">
    <property type="entry name" value="RESPONSE_REGULATORY"/>
    <property type="match status" value="1"/>
</dbReference>
<gene>
    <name evidence="19" type="ORF">A4R43_19630</name>
</gene>
<dbReference type="InterPro" id="IPR007895">
    <property type="entry name" value="MASE1"/>
</dbReference>
<evidence type="ECO:0000313" key="20">
    <source>
        <dbReference type="Proteomes" id="UP000250434"/>
    </source>
</evidence>
<evidence type="ECO:0000256" key="1">
    <source>
        <dbReference type="ARBA" id="ARBA00000085"/>
    </source>
</evidence>
<dbReference type="AlphaFoldDB" id="A0A344L8S8"/>
<evidence type="ECO:0000259" key="16">
    <source>
        <dbReference type="PROSITE" id="PS50110"/>
    </source>
</evidence>
<keyword evidence="12" id="KW-0175">Coiled coil</keyword>
<dbReference type="Pfam" id="PF08447">
    <property type="entry name" value="PAS_3"/>
    <property type="match status" value="1"/>
</dbReference>
<feature type="transmembrane region" description="Helical" evidence="14">
    <location>
        <begin position="185"/>
        <end position="215"/>
    </location>
</feature>